<dbReference type="Pfam" id="PF02789">
    <property type="entry name" value="Peptidase_M17_N"/>
    <property type="match status" value="1"/>
</dbReference>
<protein>
    <recommendedName>
        <fullName evidence="7">Probable cytosol aminopeptidase</fullName>
    </recommendedName>
    <alternativeName>
        <fullName evidence="8">Leucine aminopeptidase</fullName>
    </alternativeName>
    <alternativeName>
        <fullName evidence="5">Leucyl aminopeptidase</fullName>
    </alternativeName>
</protein>
<dbReference type="GO" id="GO:0004177">
    <property type="term" value="F:aminopeptidase activity"/>
    <property type="evidence" value="ECO:0007669"/>
    <property type="project" value="UniProtKB-KW"/>
</dbReference>
<dbReference type="PANTHER" id="PTHR11963:SF23">
    <property type="entry name" value="CYTOSOL AMINOPEPTIDASE"/>
    <property type="match status" value="1"/>
</dbReference>
<feature type="domain" description="Cytosol aminopeptidase" evidence="10">
    <location>
        <begin position="177"/>
        <end position="482"/>
    </location>
</feature>
<feature type="domain" description="Peptidase M17 leucyl aminopeptidase N-terminal" evidence="11">
    <location>
        <begin position="42"/>
        <end position="137"/>
    </location>
</feature>
<proteinExistence type="inferred from homology"/>
<dbReference type="SUPFAM" id="SSF53187">
    <property type="entry name" value="Zn-dependent exopeptidases"/>
    <property type="match status" value="1"/>
</dbReference>
<dbReference type="CDD" id="cd00433">
    <property type="entry name" value="Peptidase_M17"/>
    <property type="match status" value="1"/>
</dbReference>
<organism evidence="12 13">
    <name type="scientific">Paenibacillus chitinolyticus</name>
    <dbReference type="NCBI Taxonomy" id="79263"/>
    <lineage>
        <taxon>Bacteria</taxon>
        <taxon>Bacillati</taxon>
        <taxon>Bacillota</taxon>
        <taxon>Bacilli</taxon>
        <taxon>Bacillales</taxon>
        <taxon>Paenibacillaceae</taxon>
        <taxon>Paenibacillus</taxon>
    </lineage>
</organism>
<evidence type="ECO:0000256" key="9">
    <source>
        <dbReference type="SAM" id="MobiDB-lite"/>
    </source>
</evidence>
<dbReference type="PANTHER" id="PTHR11963">
    <property type="entry name" value="LEUCINE AMINOPEPTIDASE-RELATED"/>
    <property type="match status" value="1"/>
</dbReference>
<name>A0ABT4FHN3_9BACL</name>
<evidence type="ECO:0000256" key="6">
    <source>
        <dbReference type="ARBA" id="ARBA00049972"/>
    </source>
</evidence>
<evidence type="ECO:0000313" key="12">
    <source>
        <dbReference type="EMBL" id="MCY9598020.1"/>
    </source>
</evidence>
<evidence type="ECO:0000256" key="1">
    <source>
        <dbReference type="ARBA" id="ARBA00009528"/>
    </source>
</evidence>
<evidence type="ECO:0000256" key="2">
    <source>
        <dbReference type="ARBA" id="ARBA00022438"/>
    </source>
</evidence>
<dbReference type="Gene3D" id="3.40.630.10">
    <property type="entry name" value="Zn peptidases"/>
    <property type="match status" value="1"/>
</dbReference>
<accession>A0ABT4FHN3</accession>
<evidence type="ECO:0000259" key="10">
    <source>
        <dbReference type="Pfam" id="PF00883"/>
    </source>
</evidence>
<dbReference type="Gene3D" id="3.40.220.10">
    <property type="entry name" value="Leucine Aminopeptidase, subunit E, domain 1"/>
    <property type="match status" value="1"/>
</dbReference>
<dbReference type="InterPro" id="IPR011356">
    <property type="entry name" value="Leucine_aapep/pepB"/>
</dbReference>
<evidence type="ECO:0000256" key="7">
    <source>
        <dbReference type="ARBA" id="ARBA00050021"/>
    </source>
</evidence>
<evidence type="ECO:0000259" key="11">
    <source>
        <dbReference type="Pfam" id="PF02789"/>
    </source>
</evidence>
<dbReference type="EMBL" id="JAMDMJ010000027">
    <property type="protein sequence ID" value="MCY9598020.1"/>
    <property type="molecule type" value="Genomic_DNA"/>
</dbReference>
<dbReference type="SUPFAM" id="SSF52949">
    <property type="entry name" value="Macro domain-like"/>
    <property type="match status" value="1"/>
</dbReference>
<feature type="region of interest" description="Disordered" evidence="9">
    <location>
        <begin position="497"/>
        <end position="546"/>
    </location>
</feature>
<evidence type="ECO:0000256" key="4">
    <source>
        <dbReference type="ARBA" id="ARBA00022801"/>
    </source>
</evidence>
<comment type="caution">
    <text evidence="12">The sequence shown here is derived from an EMBL/GenBank/DDBJ whole genome shotgun (WGS) entry which is preliminary data.</text>
</comment>
<dbReference type="RefSeq" id="WP_241688755.1">
    <property type="nucleotide sequence ID" value="NZ_CP026520.1"/>
</dbReference>
<dbReference type="InterPro" id="IPR000819">
    <property type="entry name" value="Peptidase_M17_C"/>
</dbReference>
<evidence type="ECO:0000256" key="5">
    <source>
        <dbReference type="ARBA" id="ARBA00033172"/>
    </source>
</evidence>
<comment type="function">
    <text evidence="6">Presumably involved in the processing and regular turnover of intracellular proteins. Catalyzes the removal of unsubstituted N-terminal amino acids from various peptides.</text>
</comment>
<reference evidence="12 13" key="1">
    <citation type="submission" date="2022-05" db="EMBL/GenBank/DDBJ databases">
        <title>Genome Sequencing of Bee-Associated Microbes.</title>
        <authorList>
            <person name="Dunlap C."/>
        </authorList>
    </citation>
    <scope>NUCLEOTIDE SEQUENCE [LARGE SCALE GENOMIC DNA]</scope>
    <source>
        <strain evidence="12 13">NRRL B-23120</strain>
    </source>
</reference>
<dbReference type="InterPro" id="IPR008283">
    <property type="entry name" value="Peptidase_M17_N"/>
</dbReference>
<evidence type="ECO:0000313" key="13">
    <source>
        <dbReference type="Proteomes" id="UP001527202"/>
    </source>
</evidence>
<dbReference type="InterPro" id="IPR043472">
    <property type="entry name" value="Macro_dom-like"/>
</dbReference>
<evidence type="ECO:0000256" key="3">
    <source>
        <dbReference type="ARBA" id="ARBA00022670"/>
    </source>
</evidence>
<dbReference type="Proteomes" id="UP001527202">
    <property type="component" value="Unassembled WGS sequence"/>
</dbReference>
<keyword evidence="4" id="KW-0378">Hydrolase</keyword>
<dbReference type="GeneID" id="95378789"/>
<gene>
    <name evidence="12" type="ORF">M5X16_19885</name>
</gene>
<keyword evidence="3" id="KW-0645">Protease</keyword>
<keyword evidence="13" id="KW-1185">Reference proteome</keyword>
<sequence length="546" mass="58320">MPKERIAMHITLDMTELADVLIHPVYAGESFPYALNEARKRQGTMTWLYARSAGEADVLAAGMGERCAVTLERVRRAGGAAARTLLQEGRGSATLLRHPGTVVGVGGSESIESAAAWLQAWIEGWLLGLYRFDKYKNVTKISGSVKLNLRSADWPELSAAGLNSVIQTAIHRAEATNLTRDWVNETPGTLNPDAFVEWTQDLFKDRPVNIYVYRGQELTERGMNGLLAVGAGSKHAPALIELRYEACPDAPMLALVGKAITFDMGGMNAKTGRDISDARMDMGGAAAVIGALDILVRQQAKVRVTALIAVADNLPDARATLPSSVIAYPNGLTVQIANTDGEGRLVLADALIHAAGLGAAQAIDIATLTGNVGDALGLGIAGIWGDADMTRELAQIGQHNGERLWPMPLMDDYESELRSNYADLRNVGTSTLAGAITAALFIRRFVDKSMNWVHIDMAGTVQYKQDVGYAEAGATGYGARLLADYAVNYARKCDAGKAPGNGARNATEDVSEDVSENTSRNEARDAVGFVSGDVSVNESRKQEGSL</sequence>
<keyword evidence="2 12" id="KW-0031">Aminopeptidase</keyword>
<dbReference type="Pfam" id="PF00883">
    <property type="entry name" value="Peptidase_M17"/>
    <property type="match status" value="1"/>
</dbReference>
<comment type="similarity">
    <text evidence="1">Belongs to the peptidase M17 family.</text>
</comment>
<dbReference type="PRINTS" id="PR00481">
    <property type="entry name" value="LAMNOPPTDASE"/>
</dbReference>
<evidence type="ECO:0000256" key="8">
    <source>
        <dbReference type="ARBA" id="ARBA00050061"/>
    </source>
</evidence>